<feature type="domain" description="C2H2-type" evidence="7">
    <location>
        <begin position="171"/>
        <end position="195"/>
    </location>
</feature>
<dbReference type="GO" id="GO:0008270">
    <property type="term" value="F:zinc ion binding"/>
    <property type="evidence" value="ECO:0007669"/>
    <property type="project" value="UniProtKB-KW"/>
</dbReference>
<dbReference type="InterPro" id="IPR036236">
    <property type="entry name" value="Znf_C2H2_sf"/>
</dbReference>
<dbReference type="PANTHER" id="PTHR24379:SF127">
    <property type="entry name" value="BLOODY FINGERS-RELATED"/>
    <property type="match status" value="1"/>
</dbReference>
<protein>
    <recommendedName>
        <fullName evidence="7">C2H2-type domain-containing protein</fullName>
    </recommendedName>
</protein>
<dbReference type="Proteomes" id="UP000499080">
    <property type="component" value="Unassembled WGS sequence"/>
</dbReference>
<dbReference type="PANTHER" id="PTHR24379">
    <property type="entry name" value="KRAB AND ZINC FINGER DOMAIN-CONTAINING"/>
    <property type="match status" value="1"/>
</dbReference>
<organism evidence="8 9">
    <name type="scientific">Araneus ventricosus</name>
    <name type="common">Orbweaver spider</name>
    <name type="synonym">Epeira ventricosa</name>
    <dbReference type="NCBI Taxonomy" id="182803"/>
    <lineage>
        <taxon>Eukaryota</taxon>
        <taxon>Metazoa</taxon>
        <taxon>Ecdysozoa</taxon>
        <taxon>Arthropoda</taxon>
        <taxon>Chelicerata</taxon>
        <taxon>Arachnida</taxon>
        <taxon>Araneae</taxon>
        <taxon>Araneomorphae</taxon>
        <taxon>Entelegynae</taxon>
        <taxon>Araneoidea</taxon>
        <taxon>Araneidae</taxon>
        <taxon>Araneus</taxon>
    </lineage>
</organism>
<keyword evidence="4" id="KW-0862">Zinc</keyword>
<evidence type="ECO:0000259" key="7">
    <source>
        <dbReference type="PROSITE" id="PS50157"/>
    </source>
</evidence>
<dbReference type="InterPro" id="IPR013087">
    <property type="entry name" value="Znf_C2H2_type"/>
</dbReference>
<keyword evidence="2" id="KW-0677">Repeat</keyword>
<dbReference type="GO" id="GO:0000981">
    <property type="term" value="F:DNA-binding transcription factor activity, RNA polymerase II-specific"/>
    <property type="evidence" value="ECO:0007669"/>
    <property type="project" value="TreeGrafter"/>
</dbReference>
<evidence type="ECO:0000313" key="8">
    <source>
        <dbReference type="EMBL" id="GBN46693.1"/>
    </source>
</evidence>
<keyword evidence="3 5" id="KW-0863">Zinc-finger</keyword>
<evidence type="ECO:0000256" key="1">
    <source>
        <dbReference type="ARBA" id="ARBA00022723"/>
    </source>
</evidence>
<evidence type="ECO:0000313" key="9">
    <source>
        <dbReference type="Proteomes" id="UP000499080"/>
    </source>
</evidence>
<name>A0A4Y2P6K6_ARAVE</name>
<keyword evidence="9" id="KW-1185">Reference proteome</keyword>
<evidence type="ECO:0000256" key="6">
    <source>
        <dbReference type="SAM" id="MobiDB-lite"/>
    </source>
</evidence>
<dbReference type="GO" id="GO:0000977">
    <property type="term" value="F:RNA polymerase II transcription regulatory region sequence-specific DNA binding"/>
    <property type="evidence" value="ECO:0007669"/>
    <property type="project" value="TreeGrafter"/>
</dbReference>
<dbReference type="Gene3D" id="3.30.160.60">
    <property type="entry name" value="Classic Zinc Finger"/>
    <property type="match status" value="2"/>
</dbReference>
<gene>
    <name evidence="8" type="ORF">AVEN_248231_1</name>
</gene>
<keyword evidence="1" id="KW-0479">Metal-binding</keyword>
<feature type="domain" description="C2H2-type" evidence="7">
    <location>
        <begin position="198"/>
        <end position="221"/>
    </location>
</feature>
<reference evidence="8 9" key="1">
    <citation type="journal article" date="2019" name="Sci. Rep.">
        <title>Orb-weaving spider Araneus ventricosus genome elucidates the spidroin gene catalogue.</title>
        <authorList>
            <person name="Kono N."/>
            <person name="Nakamura H."/>
            <person name="Ohtoshi R."/>
            <person name="Moran D.A.P."/>
            <person name="Shinohara A."/>
            <person name="Yoshida Y."/>
            <person name="Fujiwara M."/>
            <person name="Mori M."/>
            <person name="Tomita M."/>
            <person name="Arakawa K."/>
        </authorList>
    </citation>
    <scope>NUCLEOTIDE SEQUENCE [LARGE SCALE GENOMIC DNA]</scope>
</reference>
<comment type="caution">
    <text evidence="8">The sequence shown here is derived from an EMBL/GenBank/DDBJ whole genome shotgun (WGS) entry which is preliminary data.</text>
</comment>
<feature type="compositionally biased region" description="Acidic residues" evidence="6">
    <location>
        <begin position="80"/>
        <end position="100"/>
    </location>
</feature>
<dbReference type="EMBL" id="BGPR01010538">
    <property type="protein sequence ID" value="GBN46693.1"/>
    <property type="molecule type" value="Genomic_DNA"/>
</dbReference>
<feature type="region of interest" description="Disordered" evidence="6">
    <location>
        <begin position="71"/>
        <end position="107"/>
    </location>
</feature>
<dbReference type="AlphaFoldDB" id="A0A4Y2P6K6"/>
<dbReference type="PROSITE" id="PS50157">
    <property type="entry name" value="ZINC_FINGER_C2H2_2"/>
    <property type="match status" value="2"/>
</dbReference>
<evidence type="ECO:0000256" key="3">
    <source>
        <dbReference type="ARBA" id="ARBA00022771"/>
    </source>
</evidence>
<evidence type="ECO:0000256" key="4">
    <source>
        <dbReference type="ARBA" id="ARBA00022833"/>
    </source>
</evidence>
<sequence>MIPALKSCYVLLNRNFLDFGETLTGINYFPSVEIENCEESYRSKISDRKTLSSKINKENYPKLRNKVQINYSDDMKNTDGEDSDSDFSYDSSSSDDDETAQEQKRKMKHDLPKKLSCLLCKQYFSTHLSYLKHKRSHESKPFRCILCRKGCENRPCFLNHMKKLHPEVDPFVCEYPGCEQNFKTQKRLEIHRKIHWRYMCKYCKKLFVRKHHMKKHVLKIH</sequence>
<proteinExistence type="predicted"/>
<dbReference type="SMART" id="SM00355">
    <property type="entry name" value="ZnF_C2H2"/>
    <property type="match status" value="4"/>
</dbReference>
<evidence type="ECO:0000256" key="2">
    <source>
        <dbReference type="ARBA" id="ARBA00022737"/>
    </source>
</evidence>
<accession>A0A4Y2P6K6</accession>
<dbReference type="PROSITE" id="PS00028">
    <property type="entry name" value="ZINC_FINGER_C2H2_1"/>
    <property type="match status" value="4"/>
</dbReference>
<dbReference type="OrthoDB" id="6428470at2759"/>
<evidence type="ECO:0000256" key="5">
    <source>
        <dbReference type="PROSITE-ProRule" id="PRU00042"/>
    </source>
</evidence>
<dbReference type="SUPFAM" id="SSF57667">
    <property type="entry name" value="beta-beta-alpha zinc fingers"/>
    <property type="match status" value="1"/>
</dbReference>
<dbReference type="GO" id="GO:0005634">
    <property type="term" value="C:nucleus"/>
    <property type="evidence" value="ECO:0007669"/>
    <property type="project" value="TreeGrafter"/>
</dbReference>